<dbReference type="Proteomes" id="UP000324800">
    <property type="component" value="Unassembled WGS sequence"/>
</dbReference>
<organism evidence="1 2">
    <name type="scientific">Streblomastix strix</name>
    <dbReference type="NCBI Taxonomy" id="222440"/>
    <lineage>
        <taxon>Eukaryota</taxon>
        <taxon>Metamonada</taxon>
        <taxon>Preaxostyla</taxon>
        <taxon>Oxymonadida</taxon>
        <taxon>Streblomastigidae</taxon>
        <taxon>Streblomastix</taxon>
    </lineage>
</organism>
<reference evidence="1 2" key="1">
    <citation type="submission" date="2019-03" db="EMBL/GenBank/DDBJ databases">
        <title>Single cell metagenomics reveals metabolic interactions within the superorganism composed of flagellate Streblomastix strix and complex community of Bacteroidetes bacteria on its surface.</title>
        <authorList>
            <person name="Treitli S.C."/>
            <person name="Kolisko M."/>
            <person name="Husnik F."/>
            <person name="Keeling P."/>
            <person name="Hampl V."/>
        </authorList>
    </citation>
    <scope>NUCLEOTIDE SEQUENCE [LARGE SCALE GENOMIC DNA]</scope>
    <source>
        <strain evidence="1">ST1C</strain>
    </source>
</reference>
<dbReference type="AlphaFoldDB" id="A0A5J4VQ95"/>
<evidence type="ECO:0000313" key="1">
    <source>
        <dbReference type="EMBL" id="KAA6384650.1"/>
    </source>
</evidence>
<gene>
    <name evidence="1" type="ORF">EZS28_019824</name>
</gene>
<protein>
    <submittedName>
        <fullName evidence="1">Uncharacterized protein</fullName>
    </submittedName>
</protein>
<sequence>MNLESYAEDENLFDFERVRVKCGAILYSFCEEDDRIRSDEDDQECGVQSFALFDSLTFDGLSFNFFGVEGQFWFCFEGDEDDYYEDDLLLLLELFLFVDLLKLYIQSSL</sequence>
<dbReference type="EMBL" id="SNRW01005653">
    <property type="protein sequence ID" value="KAA6384650.1"/>
    <property type="molecule type" value="Genomic_DNA"/>
</dbReference>
<evidence type="ECO:0000313" key="2">
    <source>
        <dbReference type="Proteomes" id="UP000324800"/>
    </source>
</evidence>
<name>A0A5J4VQ95_9EUKA</name>
<accession>A0A5J4VQ95</accession>
<comment type="caution">
    <text evidence="1">The sequence shown here is derived from an EMBL/GenBank/DDBJ whole genome shotgun (WGS) entry which is preliminary data.</text>
</comment>
<proteinExistence type="predicted"/>